<feature type="domain" description="DUF3533" evidence="2">
    <location>
        <begin position="27"/>
        <end position="394"/>
    </location>
</feature>
<dbReference type="PANTHER" id="PTHR34814">
    <property type="entry name" value="NITROSOGUANIDINE RESISTANCE PROTEIN SNG1"/>
    <property type="match status" value="1"/>
</dbReference>
<feature type="transmembrane region" description="Helical" evidence="1">
    <location>
        <begin position="221"/>
        <end position="241"/>
    </location>
</feature>
<dbReference type="Proteomes" id="UP000799539">
    <property type="component" value="Unassembled WGS sequence"/>
</dbReference>
<feature type="transmembrane region" description="Helical" evidence="1">
    <location>
        <begin position="351"/>
        <end position="372"/>
    </location>
</feature>
<feature type="transmembrane region" description="Helical" evidence="1">
    <location>
        <begin position="294"/>
        <end position="312"/>
    </location>
</feature>
<dbReference type="AlphaFoldDB" id="A0A6A6F9S0"/>
<organism evidence="3 4">
    <name type="scientific">Cercospora zeae-maydis SCOH1-5</name>
    <dbReference type="NCBI Taxonomy" id="717836"/>
    <lineage>
        <taxon>Eukaryota</taxon>
        <taxon>Fungi</taxon>
        <taxon>Dikarya</taxon>
        <taxon>Ascomycota</taxon>
        <taxon>Pezizomycotina</taxon>
        <taxon>Dothideomycetes</taxon>
        <taxon>Dothideomycetidae</taxon>
        <taxon>Mycosphaerellales</taxon>
        <taxon>Mycosphaerellaceae</taxon>
        <taxon>Cercospora</taxon>
    </lineage>
</organism>
<evidence type="ECO:0000313" key="4">
    <source>
        <dbReference type="Proteomes" id="UP000799539"/>
    </source>
</evidence>
<dbReference type="EMBL" id="ML992683">
    <property type="protein sequence ID" value="KAF2210174.1"/>
    <property type="molecule type" value="Genomic_DNA"/>
</dbReference>
<feature type="transmembrane region" description="Helical" evidence="1">
    <location>
        <begin position="20"/>
        <end position="42"/>
    </location>
</feature>
<dbReference type="Pfam" id="PF12051">
    <property type="entry name" value="DUF3533"/>
    <property type="match status" value="1"/>
</dbReference>
<proteinExistence type="predicted"/>
<dbReference type="PANTHER" id="PTHR34814:SF2">
    <property type="entry name" value="DUF3533 DOMAIN-CONTAINING PROTEIN"/>
    <property type="match status" value="1"/>
</dbReference>
<feature type="transmembrane region" description="Helical" evidence="1">
    <location>
        <begin position="379"/>
        <end position="401"/>
    </location>
</feature>
<gene>
    <name evidence="3" type="ORF">CERZMDRAFT_99868</name>
</gene>
<evidence type="ECO:0000256" key="1">
    <source>
        <dbReference type="SAM" id="Phobius"/>
    </source>
</evidence>
<keyword evidence="4" id="KW-1185">Reference proteome</keyword>
<protein>
    <recommendedName>
        <fullName evidence="2">DUF3533 domain-containing protein</fullName>
    </recommendedName>
</protein>
<evidence type="ECO:0000259" key="2">
    <source>
        <dbReference type="Pfam" id="PF12051"/>
    </source>
</evidence>
<dbReference type="GO" id="GO:0016020">
    <property type="term" value="C:membrane"/>
    <property type="evidence" value="ECO:0007669"/>
    <property type="project" value="TreeGrafter"/>
</dbReference>
<accession>A0A6A6F9S0</accession>
<keyword evidence="1" id="KW-0812">Transmembrane</keyword>
<keyword evidence="1" id="KW-1133">Transmembrane helix</keyword>
<sequence length="444" mass="50330">MRRPMTLFTQLRALRDTIPVRTIITGMAVASLIFLKTLYFWAPQDNIEFRLNRLSILVVDYDGGRLGQQLNATYRKHAGPQFPTFFFYTVDDYETEEDIFQAVTRQSYWGAVYTQHNASSRLESMLQGSTLAENNAHQSASLVYVWNEANYPMVSGWVKDALRRTTEDTQSAFMLHDAFTSLPADQQYRASELRTRLEAIFNMLQPLERTACSGMALGQAAFNHLAMIALATGGDAFVQIYRKKFQRGSKLARGPKFRRCFMAGWNFSCFLGLALTASPWIVKGIAGSHLTYREFLLSWLVLWPGAFASLAISCALRTWIKEPLLIKSCTLFWMAINAASAFVPIEVSPSIFVWNWIFPGHAVYILLVTTWCHAGNPQAASALPVLFFWTALGMTFTWYVATNASLDFEPHWYKIEDGTQSGAHFEFGLRCGATEKFEYDNHCV</sequence>
<dbReference type="OrthoDB" id="2140105at2759"/>
<evidence type="ECO:0000313" key="3">
    <source>
        <dbReference type="EMBL" id="KAF2210174.1"/>
    </source>
</evidence>
<dbReference type="InterPro" id="IPR053001">
    <property type="entry name" value="MNNG_permease-like"/>
</dbReference>
<keyword evidence="1" id="KW-0472">Membrane</keyword>
<feature type="transmembrane region" description="Helical" evidence="1">
    <location>
        <begin position="324"/>
        <end position="345"/>
    </location>
</feature>
<feature type="transmembrane region" description="Helical" evidence="1">
    <location>
        <begin position="262"/>
        <end position="282"/>
    </location>
</feature>
<name>A0A6A6F9S0_9PEZI</name>
<dbReference type="InterPro" id="IPR022703">
    <property type="entry name" value="DUF3533"/>
</dbReference>
<reference evidence="3" key="1">
    <citation type="journal article" date="2020" name="Stud. Mycol.">
        <title>101 Dothideomycetes genomes: a test case for predicting lifestyles and emergence of pathogens.</title>
        <authorList>
            <person name="Haridas S."/>
            <person name="Albert R."/>
            <person name="Binder M."/>
            <person name="Bloem J."/>
            <person name="Labutti K."/>
            <person name="Salamov A."/>
            <person name="Andreopoulos B."/>
            <person name="Baker S."/>
            <person name="Barry K."/>
            <person name="Bills G."/>
            <person name="Bluhm B."/>
            <person name="Cannon C."/>
            <person name="Castanera R."/>
            <person name="Culley D."/>
            <person name="Daum C."/>
            <person name="Ezra D."/>
            <person name="Gonzalez J."/>
            <person name="Henrissat B."/>
            <person name="Kuo A."/>
            <person name="Liang C."/>
            <person name="Lipzen A."/>
            <person name="Lutzoni F."/>
            <person name="Magnuson J."/>
            <person name="Mondo S."/>
            <person name="Nolan M."/>
            <person name="Ohm R."/>
            <person name="Pangilinan J."/>
            <person name="Park H.-J."/>
            <person name="Ramirez L."/>
            <person name="Alfaro M."/>
            <person name="Sun H."/>
            <person name="Tritt A."/>
            <person name="Yoshinaga Y."/>
            <person name="Zwiers L.-H."/>
            <person name="Turgeon B."/>
            <person name="Goodwin S."/>
            <person name="Spatafora J."/>
            <person name="Crous P."/>
            <person name="Grigoriev I."/>
        </authorList>
    </citation>
    <scope>NUCLEOTIDE SEQUENCE</scope>
    <source>
        <strain evidence="3">SCOH1-5</strain>
    </source>
</reference>